<dbReference type="InterPro" id="IPR015797">
    <property type="entry name" value="NUDIX_hydrolase-like_dom_sf"/>
</dbReference>
<dbReference type="SUPFAM" id="SSF55811">
    <property type="entry name" value="Nudix"/>
    <property type="match status" value="1"/>
</dbReference>
<reference evidence="12 13" key="1">
    <citation type="submission" date="2019-01" db="EMBL/GenBank/DDBJ databases">
        <authorList>
            <person name="Chen W.-M."/>
        </authorList>
    </citation>
    <scope>NUCLEOTIDE SEQUENCE [LARGE SCALE GENOMIC DNA]</scope>
    <source>
        <strain evidence="12 13">FSY-9</strain>
    </source>
</reference>
<dbReference type="PRINTS" id="PR00502">
    <property type="entry name" value="NUDIXFAMILY"/>
</dbReference>
<dbReference type="CDD" id="cd03429">
    <property type="entry name" value="NUDIX_NADH_pyrophosphatase_Nudt13"/>
    <property type="match status" value="1"/>
</dbReference>
<keyword evidence="8" id="KW-0520">NAD</keyword>
<keyword evidence="5" id="KW-0479">Metal-binding</keyword>
<dbReference type="InterPro" id="IPR000086">
    <property type="entry name" value="NUDIX_hydrolase_dom"/>
</dbReference>
<evidence type="ECO:0000259" key="11">
    <source>
        <dbReference type="PROSITE" id="PS51462"/>
    </source>
</evidence>
<dbReference type="GO" id="GO:0035529">
    <property type="term" value="F:NADH pyrophosphatase activity"/>
    <property type="evidence" value="ECO:0007669"/>
    <property type="project" value="TreeGrafter"/>
</dbReference>
<dbReference type="PANTHER" id="PTHR42904:SF6">
    <property type="entry name" value="NAD-CAPPED RNA HYDROLASE NUDT12"/>
    <property type="match status" value="1"/>
</dbReference>
<organism evidence="12 13">
    <name type="scientific">Novosphingobium umbonatum</name>
    <dbReference type="NCBI Taxonomy" id="1908524"/>
    <lineage>
        <taxon>Bacteria</taxon>
        <taxon>Pseudomonadati</taxon>
        <taxon>Pseudomonadota</taxon>
        <taxon>Alphaproteobacteria</taxon>
        <taxon>Sphingomonadales</taxon>
        <taxon>Sphingomonadaceae</taxon>
        <taxon>Novosphingobium</taxon>
    </lineage>
</organism>
<dbReference type="InterPro" id="IPR050241">
    <property type="entry name" value="NAD-cap_RNA_hydrolase_NudC"/>
</dbReference>
<evidence type="ECO:0000256" key="1">
    <source>
        <dbReference type="ARBA" id="ARBA00001946"/>
    </source>
</evidence>
<evidence type="ECO:0000256" key="9">
    <source>
        <dbReference type="ARBA" id="ARBA00023679"/>
    </source>
</evidence>
<dbReference type="AlphaFoldDB" id="A0A437N5Z2"/>
<dbReference type="GO" id="GO:0110153">
    <property type="term" value="F:RNA NAD-cap (NMN-forming) hydrolase activity"/>
    <property type="evidence" value="ECO:0007669"/>
    <property type="project" value="RHEA"/>
</dbReference>
<dbReference type="NCBIfam" id="NF001299">
    <property type="entry name" value="PRK00241.1"/>
    <property type="match status" value="1"/>
</dbReference>
<evidence type="ECO:0000256" key="2">
    <source>
        <dbReference type="ARBA" id="ARBA00001947"/>
    </source>
</evidence>
<evidence type="ECO:0000313" key="13">
    <source>
        <dbReference type="Proteomes" id="UP000282837"/>
    </source>
</evidence>
<comment type="cofactor">
    <cofactor evidence="2">
        <name>Zn(2+)</name>
        <dbReference type="ChEBI" id="CHEBI:29105"/>
    </cofactor>
</comment>
<feature type="domain" description="Nudix hydrolase" evidence="11">
    <location>
        <begin position="155"/>
        <end position="279"/>
    </location>
</feature>
<dbReference type="Pfam" id="PF00293">
    <property type="entry name" value="NUDIX"/>
    <property type="match status" value="1"/>
</dbReference>
<comment type="caution">
    <text evidence="12">The sequence shown here is derived from an EMBL/GenBank/DDBJ whole genome shotgun (WGS) entry which is preliminary data.</text>
</comment>
<dbReference type="PROSITE" id="PS51462">
    <property type="entry name" value="NUDIX"/>
    <property type="match status" value="1"/>
</dbReference>
<dbReference type="GO" id="GO:0006742">
    <property type="term" value="P:NADP+ catabolic process"/>
    <property type="evidence" value="ECO:0007669"/>
    <property type="project" value="TreeGrafter"/>
</dbReference>
<dbReference type="Gene3D" id="3.90.79.10">
    <property type="entry name" value="Nucleoside Triphosphate Pyrophosphohydrolase"/>
    <property type="match status" value="1"/>
</dbReference>
<comment type="similarity">
    <text evidence="3">Belongs to the Nudix hydrolase family. NudC subfamily.</text>
</comment>
<dbReference type="GO" id="GO:0005829">
    <property type="term" value="C:cytosol"/>
    <property type="evidence" value="ECO:0007669"/>
    <property type="project" value="TreeGrafter"/>
</dbReference>
<evidence type="ECO:0000313" key="12">
    <source>
        <dbReference type="EMBL" id="RVU05338.1"/>
    </source>
</evidence>
<evidence type="ECO:0000256" key="8">
    <source>
        <dbReference type="ARBA" id="ARBA00023027"/>
    </source>
</evidence>
<dbReference type="Gene3D" id="3.90.79.20">
    <property type="match status" value="1"/>
</dbReference>
<dbReference type="InterPro" id="IPR020084">
    <property type="entry name" value="NUDIX_hydrolase_CS"/>
</dbReference>
<dbReference type="InterPro" id="IPR020476">
    <property type="entry name" value="Nudix_hydrolase"/>
</dbReference>
<comment type="cofactor">
    <cofactor evidence="1">
        <name>Mg(2+)</name>
        <dbReference type="ChEBI" id="CHEBI:18420"/>
    </cofactor>
</comment>
<comment type="catalytic activity">
    <reaction evidence="9">
        <text>a 5'-end NAD(+)-phospho-ribonucleoside in mRNA + H2O = a 5'-end phospho-adenosine-phospho-ribonucleoside in mRNA + beta-nicotinamide D-ribonucleotide + 2 H(+)</text>
        <dbReference type="Rhea" id="RHEA:60876"/>
        <dbReference type="Rhea" id="RHEA-COMP:15698"/>
        <dbReference type="Rhea" id="RHEA-COMP:15719"/>
        <dbReference type="ChEBI" id="CHEBI:14649"/>
        <dbReference type="ChEBI" id="CHEBI:15377"/>
        <dbReference type="ChEBI" id="CHEBI:15378"/>
        <dbReference type="ChEBI" id="CHEBI:144029"/>
        <dbReference type="ChEBI" id="CHEBI:144051"/>
    </reaction>
    <physiologicalReaction direction="left-to-right" evidence="9">
        <dbReference type="Rhea" id="RHEA:60877"/>
    </physiologicalReaction>
</comment>
<dbReference type="Pfam" id="PF09297">
    <property type="entry name" value="Zn_ribbon_NUD"/>
    <property type="match status" value="1"/>
</dbReference>
<evidence type="ECO:0000256" key="4">
    <source>
        <dbReference type="ARBA" id="ARBA00012381"/>
    </source>
</evidence>
<dbReference type="PANTHER" id="PTHR42904">
    <property type="entry name" value="NUDIX HYDROLASE, NUDC SUBFAMILY"/>
    <property type="match status" value="1"/>
</dbReference>
<keyword evidence="6 10" id="KW-0378">Hydrolase</keyword>
<dbReference type="EMBL" id="SACO01000005">
    <property type="protein sequence ID" value="RVU05338.1"/>
    <property type="molecule type" value="Genomic_DNA"/>
</dbReference>
<sequence>MTQPEMTFAGSPLDRADALRSDAQALAALQAQGGRLLALQGLEPVVDGGLVWQSLDAAPEGAELIFLGLDAEGQGHFVAAPRPEDASTAPASFDLWSALSGLSHQEVAIYGAARALAGWHGRHRFCARCGSPTRIAKGGWQRDCISEACATPHFPRTDPVVIMTVEHEGRLLLGRQPRFPAGRYSALAGFIEPGETFEEAVAREIREEAGVTVRDVRYVASQPWPFPSSLMIAGHAYADDPALNIDTNELEDARWFTREQVAEAMEARARGEDGVAFSAPSPRAIAWHLLDRWLRAA</sequence>
<keyword evidence="7" id="KW-0460">Magnesium</keyword>
<proteinExistence type="inferred from homology"/>
<evidence type="ECO:0000256" key="6">
    <source>
        <dbReference type="ARBA" id="ARBA00022801"/>
    </source>
</evidence>
<dbReference type="GO" id="GO:0019677">
    <property type="term" value="P:NAD+ catabolic process"/>
    <property type="evidence" value="ECO:0007669"/>
    <property type="project" value="TreeGrafter"/>
</dbReference>
<evidence type="ECO:0000256" key="10">
    <source>
        <dbReference type="RuleBase" id="RU003476"/>
    </source>
</evidence>
<dbReference type="InterPro" id="IPR015376">
    <property type="entry name" value="Znr_NADH_PPase"/>
</dbReference>
<keyword evidence="13" id="KW-1185">Reference proteome</keyword>
<name>A0A437N5Z2_9SPHN</name>
<accession>A0A437N5Z2</accession>
<gene>
    <name evidence="12" type="ORF">EOE18_08465</name>
</gene>
<evidence type="ECO:0000256" key="7">
    <source>
        <dbReference type="ARBA" id="ARBA00022842"/>
    </source>
</evidence>
<dbReference type="Proteomes" id="UP000282837">
    <property type="component" value="Unassembled WGS sequence"/>
</dbReference>
<dbReference type="InterPro" id="IPR049734">
    <property type="entry name" value="NudC-like_C"/>
</dbReference>
<dbReference type="RefSeq" id="WP_127708300.1">
    <property type="nucleotide sequence ID" value="NZ_SACO01000005.1"/>
</dbReference>
<dbReference type="PROSITE" id="PS00893">
    <property type="entry name" value="NUDIX_BOX"/>
    <property type="match status" value="1"/>
</dbReference>
<evidence type="ECO:0000256" key="3">
    <source>
        <dbReference type="ARBA" id="ARBA00009595"/>
    </source>
</evidence>
<dbReference type="OrthoDB" id="9791656at2"/>
<evidence type="ECO:0000256" key="5">
    <source>
        <dbReference type="ARBA" id="ARBA00022723"/>
    </source>
</evidence>
<dbReference type="GO" id="GO:0046872">
    <property type="term" value="F:metal ion binding"/>
    <property type="evidence" value="ECO:0007669"/>
    <property type="project" value="UniProtKB-KW"/>
</dbReference>
<protein>
    <recommendedName>
        <fullName evidence="4">NAD(+) diphosphatase</fullName>
        <ecNumber evidence="4">3.6.1.22</ecNumber>
    </recommendedName>
</protein>
<dbReference type="EC" id="3.6.1.22" evidence="4"/>